<sequence length="119" mass="12881">MLGGALVWGVIWYPYRVLRDAGVDGIVSSTLSYGIAFVLGLLIFRRSLLAWAPSWALLWLALAAAGCNLGYVLATLSGEVVRVLLLFYLAPLWTVLLSRLLLDERLNHAGAGVIALSLL</sequence>
<protein>
    <submittedName>
        <fullName evidence="2">Permease</fullName>
    </submittedName>
</protein>
<keyword evidence="1" id="KW-0472">Membrane</keyword>
<dbReference type="Proteomes" id="UP000342300">
    <property type="component" value="Unassembled WGS sequence"/>
</dbReference>
<keyword evidence="1" id="KW-1133">Transmembrane helix</keyword>
<dbReference type="InterPro" id="IPR037185">
    <property type="entry name" value="EmrE-like"/>
</dbReference>
<name>A0A6A7RWK2_9PROT</name>
<gene>
    <name evidence="2" type="ORF">CRU78_13690</name>
</gene>
<keyword evidence="1" id="KW-0812">Transmembrane</keyword>
<accession>A0A6A7RWK2</accession>
<feature type="transmembrane region" description="Helical" evidence="1">
    <location>
        <begin position="56"/>
        <end position="74"/>
    </location>
</feature>
<comment type="caution">
    <text evidence="2">The sequence shown here is derived from an EMBL/GenBank/DDBJ whole genome shotgun (WGS) entry which is preliminary data.</text>
</comment>
<dbReference type="SUPFAM" id="SSF103481">
    <property type="entry name" value="Multidrug resistance efflux transporter EmrE"/>
    <property type="match status" value="1"/>
</dbReference>
<evidence type="ECO:0000256" key="1">
    <source>
        <dbReference type="SAM" id="Phobius"/>
    </source>
</evidence>
<proteinExistence type="predicted"/>
<reference evidence="2 3" key="1">
    <citation type="submission" date="2017-09" db="EMBL/GenBank/DDBJ databases">
        <title>Metagenomic Analysis Reveals Denitrifying Candidatus Accumulibacter and Flanking Population as a Source of N2O.</title>
        <authorList>
            <person name="Gao H."/>
            <person name="Mao Y."/>
            <person name="Zhao X."/>
            <person name="Liu W.-T."/>
            <person name="Zhang T."/>
            <person name="Wells G."/>
        </authorList>
    </citation>
    <scope>NUCLEOTIDE SEQUENCE [LARGE SCALE GENOMIC DNA]</scope>
    <source>
        <strain evidence="2">CANDO_2_IC</strain>
    </source>
</reference>
<evidence type="ECO:0000313" key="3">
    <source>
        <dbReference type="Proteomes" id="UP000342300"/>
    </source>
</evidence>
<feature type="transmembrane region" description="Helical" evidence="1">
    <location>
        <begin position="25"/>
        <end position="44"/>
    </location>
</feature>
<feature type="non-terminal residue" evidence="2">
    <location>
        <position position="119"/>
    </location>
</feature>
<dbReference type="AlphaFoldDB" id="A0A6A7RWK2"/>
<evidence type="ECO:0000313" key="2">
    <source>
        <dbReference type="EMBL" id="MQM31510.1"/>
    </source>
</evidence>
<feature type="transmembrane region" description="Helical" evidence="1">
    <location>
        <begin position="80"/>
        <end position="102"/>
    </location>
</feature>
<dbReference type="EMBL" id="PDHS01000328">
    <property type="protein sequence ID" value="MQM31510.1"/>
    <property type="molecule type" value="Genomic_DNA"/>
</dbReference>
<organism evidence="2 3">
    <name type="scientific">Candidatus Accumulibacter phosphatis</name>
    <dbReference type="NCBI Taxonomy" id="327160"/>
    <lineage>
        <taxon>Bacteria</taxon>
        <taxon>Pseudomonadati</taxon>
        <taxon>Pseudomonadota</taxon>
        <taxon>Betaproteobacteria</taxon>
        <taxon>Candidatus Accumulibacter</taxon>
    </lineage>
</organism>